<feature type="non-terminal residue" evidence="1">
    <location>
        <position position="212"/>
    </location>
</feature>
<proteinExistence type="predicted"/>
<comment type="caution">
    <text evidence="1">The sequence shown here is derived from an EMBL/GenBank/DDBJ whole genome shotgun (WGS) entry which is preliminary data.</text>
</comment>
<accession>A0A3M7PS66</accession>
<evidence type="ECO:0000313" key="2">
    <source>
        <dbReference type="Proteomes" id="UP000276133"/>
    </source>
</evidence>
<dbReference type="EMBL" id="REGN01009301">
    <property type="protein sequence ID" value="RNA01498.1"/>
    <property type="molecule type" value="Genomic_DNA"/>
</dbReference>
<dbReference type="Proteomes" id="UP000276133">
    <property type="component" value="Unassembled WGS sequence"/>
</dbReference>
<gene>
    <name evidence="1" type="ORF">BpHYR1_025169</name>
</gene>
<sequence>MIQYSHFYNLFKNLFWNQVGWKSTYLKESQTEVDKSLNTELISLLSKSSKFVESSSSNVFLCYYFQLKRMEQMAFVKYFSIGIPIETNENLDRSIRSIPSLVKMLDNNKIEFQDPKFEIYFTALYIVRELLSDRETSQERIRSLIVKYRYYKKFAPLWHFIAEALSNDNSYFRSLNLNQEKLLIDYWKIILSCSNKDLIGAYHDHLLQRCLD</sequence>
<dbReference type="OrthoDB" id="10232753at2759"/>
<dbReference type="AlphaFoldDB" id="A0A3M7PS66"/>
<name>A0A3M7PS66_BRAPC</name>
<evidence type="ECO:0000313" key="1">
    <source>
        <dbReference type="EMBL" id="RNA01498.1"/>
    </source>
</evidence>
<reference evidence="1 2" key="1">
    <citation type="journal article" date="2018" name="Sci. Rep.">
        <title>Genomic signatures of local adaptation to the degree of environmental predictability in rotifers.</title>
        <authorList>
            <person name="Franch-Gras L."/>
            <person name="Hahn C."/>
            <person name="Garcia-Roger E.M."/>
            <person name="Carmona M.J."/>
            <person name="Serra M."/>
            <person name="Gomez A."/>
        </authorList>
    </citation>
    <scope>NUCLEOTIDE SEQUENCE [LARGE SCALE GENOMIC DNA]</scope>
    <source>
        <strain evidence="1">HYR1</strain>
    </source>
</reference>
<protein>
    <submittedName>
        <fullName evidence="1">Uncharacterized protein</fullName>
    </submittedName>
</protein>
<organism evidence="1 2">
    <name type="scientific">Brachionus plicatilis</name>
    <name type="common">Marine rotifer</name>
    <name type="synonym">Brachionus muelleri</name>
    <dbReference type="NCBI Taxonomy" id="10195"/>
    <lineage>
        <taxon>Eukaryota</taxon>
        <taxon>Metazoa</taxon>
        <taxon>Spiralia</taxon>
        <taxon>Gnathifera</taxon>
        <taxon>Rotifera</taxon>
        <taxon>Eurotatoria</taxon>
        <taxon>Monogononta</taxon>
        <taxon>Pseudotrocha</taxon>
        <taxon>Ploima</taxon>
        <taxon>Brachionidae</taxon>
        <taxon>Brachionus</taxon>
    </lineage>
</organism>
<keyword evidence="2" id="KW-1185">Reference proteome</keyword>